<dbReference type="InterPro" id="IPR036477">
    <property type="entry name" value="Formyl_transf_N_sf"/>
</dbReference>
<evidence type="ECO:0000256" key="4">
    <source>
        <dbReference type="ARBA" id="ARBA00038440"/>
    </source>
</evidence>
<dbReference type="GO" id="GO:0005829">
    <property type="term" value="C:cytosol"/>
    <property type="evidence" value="ECO:0007669"/>
    <property type="project" value="TreeGrafter"/>
</dbReference>
<dbReference type="InterPro" id="IPR002376">
    <property type="entry name" value="Formyl_transf_N"/>
</dbReference>
<evidence type="ECO:0000256" key="2">
    <source>
        <dbReference type="ARBA" id="ARBA00022679"/>
    </source>
</evidence>
<dbReference type="CDD" id="cd08645">
    <property type="entry name" value="FMT_core_GART"/>
    <property type="match status" value="1"/>
</dbReference>
<accession>A0A9X3NBI7</accession>
<gene>
    <name evidence="6 8" type="primary">purN</name>
    <name evidence="8" type="ORF">OJ997_05285</name>
</gene>
<dbReference type="HAMAP" id="MF_01930">
    <property type="entry name" value="PurN"/>
    <property type="match status" value="1"/>
</dbReference>
<comment type="function">
    <text evidence="6">Catalyzes the transfer of a formyl group from 10-formyltetrahydrofolate to 5-phospho-ribosyl-glycinamide (GAR), producing 5-phospho-ribosyl-N-formylglycinamide (FGAR) and tetrahydrofolate.</text>
</comment>
<dbReference type="NCBIfam" id="TIGR00639">
    <property type="entry name" value="PurN"/>
    <property type="match status" value="1"/>
</dbReference>
<dbReference type="Gene3D" id="3.40.50.170">
    <property type="entry name" value="Formyl transferase, N-terminal domain"/>
    <property type="match status" value="1"/>
</dbReference>
<sequence>MTDRFRVGVLASGTGSNLQAILDRVHGRAADVVAVGSDKPGAQALARAEALGIATATFPGAEYADREARDTAMAAWLLEQGVQLVVLAGYMQLVSAAFLGRFPQRVINVHPALLPAFPGIRAVEQALEYGVKVFGVTVHFVDAGVDTGPVILQRALELPEVREADEVRARLRPVEHDLLTSAVALIARGAVRPDPVHPRFVSVEVQ</sequence>
<keyword evidence="3 6" id="KW-0658">Purine biosynthesis</keyword>
<dbReference type="GO" id="GO:0006189">
    <property type="term" value="P:'de novo' IMP biosynthetic process"/>
    <property type="evidence" value="ECO:0007669"/>
    <property type="project" value="UniProtKB-UniRule"/>
</dbReference>
<evidence type="ECO:0000256" key="6">
    <source>
        <dbReference type="HAMAP-Rule" id="MF_01930"/>
    </source>
</evidence>
<evidence type="ECO:0000313" key="9">
    <source>
        <dbReference type="Proteomes" id="UP001147653"/>
    </source>
</evidence>
<proteinExistence type="inferred from homology"/>
<dbReference type="Pfam" id="PF00551">
    <property type="entry name" value="Formyl_trans_N"/>
    <property type="match status" value="1"/>
</dbReference>
<evidence type="ECO:0000256" key="5">
    <source>
        <dbReference type="ARBA" id="ARBA00047664"/>
    </source>
</evidence>
<reference evidence="8" key="1">
    <citation type="submission" date="2022-10" db="EMBL/GenBank/DDBJ databases">
        <title>The WGS of Solirubrobacter phytolaccae KCTC 29190.</title>
        <authorList>
            <person name="Jiang Z."/>
        </authorList>
    </citation>
    <scope>NUCLEOTIDE SEQUENCE</scope>
    <source>
        <strain evidence="8">KCTC 29190</strain>
    </source>
</reference>
<dbReference type="AlphaFoldDB" id="A0A9X3NBI7"/>
<feature type="site" description="Raises pKa of active site His" evidence="6">
    <location>
        <position position="146"/>
    </location>
</feature>
<feature type="binding site" evidence="6">
    <location>
        <begin position="15"/>
        <end position="17"/>
    </location>
    <ligand>
        <name>N(1)-(5-phospho-beta-D-ribosyl)glycinamide</name>
        <dbReference type="ChEBI" id="CHEBI:143788"/>
    </ligand>
</feature>
<keyword evidence="9" id="KW-1185">Reference proteome</keyword>
<dbReference type="InterPro" id="IPR001555">
    <property type="entry name" value="GART_AS"/>
</dbReference>
<dbReference type="EMBL" id="JAPDDP010000006">
    <property type="protein sequence ID" value="MDA0179697.1"/>
    <property type="molecule type" value="Genomic_DNA"/>
</dbReference>
<feature type="domain" description="Formyl transferase N-terminal" evidence="7">
    <location>
        <begin position="6"/>
        <end position="183"/>
    </location>
</feature>
<dbReference type="PANTHER" id="PTHR43369">
    <property type="entry name" value="PHOSPHORIBOSYLGLYCINAMIDE FORMYLTRANSFERASE"/>
    <property type="match status" value="1"/>
</dbReference>
<evidence type="ECO:0000313" key="8">
    <source>
        <dbReference type="EMBL" id="MDA0179697.1"/>
    </source>
</evidence>
<evidence type="ECO:0000256" key="1">
    <source>
        <dbReference type="ARBA" id="ARBA00005054"/>
    </source>
</evidence>
<protein>
    <recommendedName>
        <fullName evidence="6">Phosphoribosylglycinamide formyltransferase</fullName>
        <ecNumber evidence="6">2.1.2.2</ecNumber>
    </recommendedName>
    <alternativeName>
        <fullName evidence="6">5'-phosphoribosylglycinamide transformylase</fullName>
    </alternativeName>
    <alternativeName>
        <fullName evidence="6">GAR transformylase</fullName>
        <shortName evidence="6">GART</shortName>
    </alternativeName>
</protein>
<dbReference type="Proteomes" id="UP001147653">
    <property type="component" value="Unassembled WGS sequence"/>
</dbReference>
<comment type="pathway">
    <text evidence="1 6">Purine metabolism; IMP biosynthesis via de novo pathway; N(2)-formyl-N(1)-(5-phospho-D-ribosyl)glycinamide from N(1)-(5-phospho-D-ribosyl)glycinamide (10-formyl THF route): step 1/1.</text>
</comment>
<dbReference type="SUPFAM" id="SSF53328">
    <property type="entry name" value="Formyltransferase"/>
    <property type="match status" value="1"/>
</dbReference>
<dbReference type="GO" id="GO:0004644">
    <property type="term" value="F:phosphoribosylglycinamide formyltransferase activity"/>
    <property type="evidence" value="ECO:0007669"/>
    <property type="project" value="UniProtKB-UniRule"/>
</dbReference>
<feature type="binding site" evidence="6">
    <location>
        <position position="108"/>
    </location>
    <ligand>
        <name>(6R)-10-formyltetrahydrofolate</name>
        <dbReference type="ChEBI" id="CHEBI:195366"/>
    </ligand>
</feature>
<comment type="similarity">
    <text evidence="4 6">Belongs to the GART family.</text>
</comment>
<evidence type="ECO:0000259" key="7">
    <source>
        <dbReference type="Pfam" id="PF00551"/>
    </source>
</evidence>
<dbReference type="InterPro" id="IPR004607">
    <property type="entry name" value="GART"/>
</dbReference>
<comment type="catalytic activity">
    <reaction evidence="5 6">
        <text>N(1)-(5-phospho-beta-D-ribosyl)glycinamide + (6R)-10-formyltetrahydrofolate = N(2)-formyl-N(1)-(5-phospho-beta-D-ribosyl)glycinamide + (6S)-5,6,7,8-tetrahydrofolate + H(+)</text>
        <dbReference type="Rhea" id="RHEA:15053"/>
        <dbReference type="ChEBI" id="CHEBI:15378"/>
        <dbReference type="ChEBI" id="CHEBI:57453"/>
        <dbReference type="ChEBI" id="CHEBI:143788"/>
        <dbReference type="ChEBI" id="CHEBI:147286"/>
        <dbReference type="ChEBI" id="CHEBI:195366"/>
        <dbReference type="EC" id="2.1.2.2"/>
    </reaction>
</comment>
<keyword evidence="2 6" id="KW-0808">Transferase</keyword>
<dbReference type="PROSITE" id="PS00373">
    <property type="entry name" value="GART"/>
    <property type="match status" value="1"/>
</dbReference>
<evidence type="ECO:0000256" key="3">
    <source>
        <dbReference type="ARBA" id="ARBA00022755"/>
    </source>
</evidence>
<feature type="binding site" evidence="6">
    <location>
        <position position="66"/>
    </location>
    <ligand>
        <name>(6R)-10-formyltetrahydrofolate</name>
        <dbReference type="ChEBI" id="CHEBI:195366"/>
    </ligand>
</feature>
<name>A0A9X3NBI7_9ACTN</name>
<dbReference type="EC" id="2.1.2.2" evidence="6"/>
<comment type="caution">
    <text evidence="6">Lacks conserved residue(s) required for the propagation of feature annotation.</text>
</comment>
<dbReference type="PANTHER" id="PTHR43369:SF2">
    <property type="entry name" value="PHOSPHORIBOSYLGLYCINAMIDE FORMYLTRANSFERASE"/>
    <property type="match status" value="1"/>
</dbReference>
<organism evidence="8 9">
    <name type="scientific">Solirubrobacter phytolaccae</name>
    <dbReference type="NCBI Taxonomy" id="1404360"/>
    <lineage>
        <taxon>Bacteria</taxon>
        <taxon>Bacillati</taxon>
        <taxon>Actinomycetota</taxon>
        <taxon>Thermoleophilia</taxon>
        <taxon>Solirubrobacterales</taxon>
        <taxon>Solirubrobacteraceae</taxon>
        <taxon>Solirubrobacter</taxon>
    </lineage>
</organism>
<comment type="caution">
    <text evidence="8">The sequence shown here is derived from an EMBL/GenBank/DDBJ whole genome shotgun (WGS) entry which is preliminary data.</text>
</comment>
<feature type="active site" description="Proton donor" evidence="6">
    <location>
        <position position="110"/>
    </location>
</feature>
<dbReference type="RefSeq" id="WP_270023996.1">
    <property type="nucleotide sequence ID" value="NZ_JAPDDP010000006.1"/>
</dbReference>